<comment type="caution">
    <text evidence="4">The sequence shown here is derived from an EMBL/GenBank/DDBJ whole genome shotgun (WGS) entry which is preliminary data.</text>
</comment>
<sequence length="256" mass="28016">MAGDTQQDFRVHVAKTLAATGADWCWIDMEHTACSPSLLVEIIQAIIYESGGKTIPVVRVPSKTSFEYMTWCLNAGAGGIVVPHIETEEDVAKLVGACRYPPVGHRSVAPFTFIPGITDTTPEGETLYSITNRHVAIIPQIESRAGVENVEMIMGNKNVDMIMVGGRDLRLDMGLPGLSGNEPEYRRVTERIISAAKANNMPLMAYTPDDRVFKRRLQEGFTALMVSADFPTLALGTMADLKKAKGIVEQHLRGEI</sequence>
<keyword evidence="5" id="KW-1185">Reference proteome</keyword>
<dbReference type="AlphaFoldDB" id="A0A8H6Y206"/>
<gene>
    <name evidence="4" type="ORF">MVEN_01355000</name>
</gene>
<dbReference type="InterPro" id="IPR050251">
    <property type="entry name" value="HpcH-HpaI_aldolase"/>
</dbReference>
<dbReference type="Pfam" id="PF03328">
    <property type="entry name" value="HpcH_HpaI"/>
    <property type="match status" value="1"/>
</dbReference>
<dbReference type="InterPro" id="IPR040442">
    <property type="entry name" value="Pyrv_kinase-like_dom_sf"/>
</dbReference>
<proteinExistence type="predicted"/>
<dbReference type="GO" id="GO:0046872">
    <property type="term" value="F:metal ion binding"/>
    <property type="evidence" value="ECO:0007669"/>
    <property type="project" value="UniProtKB-KW"/>
</dbReference>
<keyword evidence="1" id="KW-0479">Metal-binding</keyword>
<dbReference type="EMBL" id="JACAZI010000010">
    <property type="protein sequence ID" value="KAF7350494.1"/>
    <property type="molecule type" value="Genomic_DNA"/>
</dbReference>
<dbReference type="PANTHER" id="PTHR30502:SF8">
    <property type="entry name" value="SYNTHASE, PUTATIVE-RELATED"/>
    <property type="match status" value="1"/>
</dbReference>
<dbReference type="GO" id="GO:0005737">
    <property type="term" value="C:cytoplasm"/>
    <property type="evidence" value="ECO:0007669"/>
    <property type="project" value="TreeGrafter"/>
</dbReference>
<dbReference type="SUPFAM" id="SSF51621">
    <property type="entry name" value="Phosphoenolpyruvate/pyruvate domain"/>
    <property type="match status" value="1"/>
</dbReference>
<evidence type="ECO:0000259" key="3">
    <source>
        <dbReference type="Pfam" id="PF03328"/>
    </source>
</evidence>
<dbReference type="Gene3D" id="3.20.20.60">
    <property type="entry name" value="Phosphoenolpyruvate-binding domains"/>
    <property type="match status" value="1"/>
</dbReference>
<dbReference type="Proteomes" id="UP000620124">
    <property type="component" value="Unassembled WGS sequence"/>
</dbReference>
<organism evidence="4 5">
    <name type="scientific">Mycena venus</name>
    <dbReference type="NCBI Taxonomy" id="2733690"/>
    <lineage>
        <taxon>Eukaryota</taxon>
        <taxon>Fungi</taxon>
        <taxon>Dikarya</taxon>
        <taxon>Basidiomycota</taxon>
        <taxon>Agaricomycotina</taxon>
        <taxon>Agaricomycetes</taxon>
        <taxon>Agaricomycetidae</taxon>
        <taxon>Agaricales</taxon>
        <taxon>Marasmiineae</taxon>
        <taxon>Mycenaceae</taxon>
        <taxon>Mycena</taxon>
    </lineage>
</organism>
<dbReference type="GO" id="GO:0016832">
    <property type="term" value="F:aldehyde-lyase activity"/>
    <property type="evidence" value="ECO:0007669"/>
    <property type="project" value="TreeGrafter"/>
</dbReference>
<evidence type="ECO:0000313" key="4">
    <source>
        <dbReference type="EMBL" id="KAF7350494.1"/>
    </source>
</evidence>
<reference evidence="4" key="1">
    <citation type="submission" date="2020-05" db="EMBL/GenBank/DDBJ databases">
        <title>Mycena genomes resolve the evolution of fungal bioluminescence.</title>
        <authorList>
            <person name="Tsai I.J."/>
        </authorList>
    </citation>
    <scope>NUCLEOTIDE SEQUENCE</scope>
    <source>
        <strain evidence="4">CCC161011</strain>
    </source>
</reference>
<evidence type="ECO:0000256" key="1">
    <source>
        <dbReference type="ARBA" id="ARBA00022723"/>
    </source>
</evidence>
<dbReference type="InterPro" id="IPR005000">
    <property type="entry name" value="Aldolase/citrate-lyase_domain"/>
</dbReference>
<dbReference type="PANTHER" id="PTHR30502">
    <property type="entry name" value="2-KETO-3-DEOXY-L-RHAMNONATE ALDOLASE"/>
    <property type="match status" value="1"/>
</dbReference>
<name>A0A8H6Y206_9AGAR</name>
<dbReference type="OrthoDB" id="1621678at2759"/>
<evidence type="ECO:0000256" key="2">
    <source>
        <dbReference type="ARBA" id="ARBA00023239"/>
    </source>
</evidence>
<accession>A0A8H6Y206</accession>
<dbReference type="InterPro" id="IPR015813">
    <property type="entry name" value="Pyrv/PenolPyrv_kinase-like_dom"/>
</dbReference>
<evidence type="ECO:0000313" key="5">
    <source>
        <dbReference type="Proteomes" id="UP000620124"/>
    </source>
</evidence>
<feature type="domain" description="HpcH/HpaI aldolase/citrate lyase" evidence="3">
    <location>
        <begin position="13"/>
        <end position="223"/>
    </location>
</feature>
<keyword evidence="2" id="KW-0456">Lyase</keyword>
<protein>
    <submittedName>
        <fullName evidence="4">2,4-dihydroxyhept-2-ene-1,7-dioic acid aldolase</fullName>
    </submittedName>
</protein>